<dbReference type="Gene3D" id="3.90.320.10">
    <property type="match status" value="1"/>
</dbReference>
<evidence type="ECO:0000256" key="8">
    <source>
        <dbReference type="ARBA" id="ARBA00022763"/>
    </source>
</evidence>
<keyword evidence="7 19" id="KW-0547">Nucleotide-binding</keyword>
<keyword evidence="5 19" id="KW-0540">Nuclease</keyword>
<evidence type="ECO:0000259" key="22">
    <source>
        <dbReference type="Pfam" id="PF13087"/>
    </source>
</evidence>
<keyword evidence="12 19" id="KW-0408">Iron</keyword>
<dbReference type="GO" id="GO:0017116">
    <property type="term" value="F:single-stranded DNA helicase activity"/>
    <property type="evidence" value="ECO:0007669"/>
    <property type="project" value="UniProtKB-UniRule"/>
</dbReference>
<dbReference type="GeneID" id="108051109"/>
<dbReference type="InterPro" id="IPR027417">
    <property type="entry name" value="P-loop_NTPase"/>
</dbReference>
<keyword evidence="11 19" id="KW-0067">ATP-binding</keyword>
<protein>
    <recommendedName>
        <fullName evidence="19">DNA replication ATP-dependent helicase/nuclease</fullName>
        <ecNumber evidence="19">3.1.-.-</ecNumber>
        <ecNumber evidence="19">3.6.4.12</ecNumber>
    </recommendedName>
</protein>
<dbReference type="GO" id="GO:0005634">
    <property type="term" value="C:nucleus"/>
    <property type="evidence" value="ECO:0007669"/>
    <property type="project" value="UniProtKB-SubCell"/>
</dbReference>
<evidence type="ECO:0000313" key="25">
    <source>
        <dbReference type="RefSeq" id="XP_016988565.1"/>
    </source>
</evidence>
<dbReference type="CTD" id="1763"/>
<dbReference type="GO" id="GO:0017108">
    <property type="term" value="F:5'-flap endonuclease activity"/>
    <property type="evidence" value="ECO:0007669"/>
    <property type="project" value="UniProtKB-UniRule"/>
</dbReference>
<feature type="domain" description="DNA replication factor Dna2 N-terminal" evidence="20">
    <location>
        <begin position="100"/>
        <end position="297"/>
    </location>
</feature>
<evidence type="ECO:0000256" key="7">
    <source>
        <dbReference type="ARBA" id="ARBA00022741"/>
    </source>
</evidence>
<evidence type="ECO:0000256" key="6">
    <source>
        <dbReference type="ARBA" id="ARBA00022723"/>
    </source>
</evidence>
<keyword evidence="17 19" id="KW-0511">Multifunctional enzyme</keyword>
<reference evidence="23" key="3">
    <citation type="submission" date="2025-05" db="UniProtKB">
        <authorList>
            <consortium name="EnsemblMetazoa"/>
        </authorList>
    </citation>
    <scope>IDENTIFICATION</scope>
</reference>
<evidence type="ECO:0000259" key="21">
    <source>
        <dbReference type="Pfam" id="PF13086"/>
    </source>
</evidence>
<evidence type="ECO:0000256" key="15">
    <source>
        <dbReference type="ARBA" id="ARBA00023204"/>
    </source>
</evidence>
<dbReference type="GO" id="GO:0033567">
    <property type="term" value="P:DNA replication, Okazaki fragment processing"/>
    <property type="evidence" value="ECO:0007669"/>
    <property type="project" value="UniProtKB-UniRule"/>
</dbReference>
<dbReference type="Gene3D" id="3.40.50.300">
    <property type="entry name" value="P-loop containing nucleotide triphosphate hydrolases"/>
    <property type="match status" value="2"/>
</dbReference>
<dbReference type="FunFam" id="3.40.50.300:FF:001170">
    <property type="entry name" value="DNA replication helicase Dna2"/>
    <property type="match status" value="1"/>
</dbReference>
<dbReference type="RefSeq" id="XP_016988565.1">
    <property type="nucleotide sequence ID" value="XM_017133076.1"/>
</dbReference>
<dbReference type="InterPro" id="IPR045055">
    <property type="entry name" value="DNA2/NAM7-like"/>
</dbReference>
<dbReference type="CDD" id="cd18808">
    <property type="entry name" value="SF1_C_Upf1"/>
    <property type="match status" value="1"/>
</dbReference>
<dbReference type="AlphaFoldDB" id="A0A6P4FDS5"/>
<comment type="function">
    <text evidence="19">Key enzyme involved in DNA replication and DNA repair. Involved in Okazaki fragments processing by cleaving long flaps that escape FEN1: flaps that are longer than 27 nucleotides are coated by replication protein A complex (RPA), leading to recruit DNA2 which cleaves the flap until it is too short to bind RPA and becomes a substrate for FEN1. Also involved in 5'-end resection of DNA during double-strand break (DSB) repair by mediating the cleavage of 5'-ssDNA.</text>
</comment>
<evidence type="ECO:0000256" key="4">
    <source>
        <dbReference type="ARBA" id="ARBA00022705"/>
    </source>
</evidence>
<evidence type="ECO:0000256" key="3">
    <source>
        <dbReference type="ARBA" id="ARBA00022485"/>
    </source>
</evidence>
<feature type="domain" description="DNA2/NAM7 helicase helicase" evidence="21">
    <location>
        <begin position="738"/>
        <end position="806"/>
    </location>
</feature>
<dbReference type="GO" id="GO:0071932">
    <property type="term" value="P:replication fork reversal"/>
    <property type="evidence" value="ECO:0007669"/>
    <property type="project" value="TreeGrafter"/>
</dbReference>
<dbReference type="InterPro" id="IPR041679">
    <property type="entry name" value="DNA2/NAM7-like_C"/>
</dbReference>
<dbReference type="CDD" id="cd22318">
    <property type="entry name" value="DNA2_N-like"/>
    <property type="match status" value="1"/>
</dbReference>
<evidence type="ECO:0000313" key="24">
    <source>
        <dbReference type="Proteomes" id="UP001652680"/>
    </source>
</evidence>
<dbReference type="Pfam" id="PF13087">
    <property type="entry name" value="AAA_12"/>
    <property type="match status" value="1"/>
</dbReference>
<dbReference type="InterPro" id="IPR026851">
    <property type="entry name" value="Dna2/JHS1_DEXXQ-box"/>
</dbReference>
<feature type="domain" description="DNA2/NAM7 helicase-like C-terminal" evidence="22">
    <location>
        <begin position="814"/>
        <end position="1052"/>
    </location>
</feature>
<reference evidence="24" key="1">
    <citation type="journal article" date="2021" name="Elife">
        <title>Highly contiguous assemblies of 101 drosophilid genomes.</title>
        <authorList>
            <person name="Kim B.Y."/>
            <person name="Wang J.R."/>
            <person name="Miller D.E."/>
            <person name="Barmina O."/>
            <person name="Delaney E."/>
            <person name="Thompson A."/>
            <person name="Comeault A.A."/>
            <person name="Peede D."/>
            <person name="D'Agostino E.R."/>
            <person name="Pelaez J."/>
            <person name="Aguilar J.M."/>
            <person name="Haji D."/>
            <person name="Matsunaga T."/>
            <person name="Armstrong E.E."/>
            <person name="Zych M."/>
            <person name="Ogawa Y."/>
            <person name="Stamenkovic-Radak M."/>
            <person name="Jelic M."/>
            <person name="Veselinovic M.S."/>
            <person name="Tanaskovic M."/>
            <person name="Eric P."/>
            <person name="Gao J.J."/>
            <person name="Katoh T.K."/>
            <person name="Toda M.J."/>
            <person name="Watabe H."/>
            <person name="Watada M."/>
            <person name="Davis J.S."/>
            <person name="Moyle L.C."/>
            <person name="Manoli G."/>
            <person name="Bertolini E."/>
            <person name="Kostal V."/>
            <person name="Hawley R.S."/>
            <person name="Takahashi A."/>
            <person name="Jones C.D."/>
            <person name="Price D.K."/>
            <person name="Whiteman N."/>
            <person name="Kopp A."/>
            <person name="Matute D.R."/>
            <person name="Petrov D.A."/>
        </authorList>
    </citation>
    <scope>NUCLEOTIDE SEQUENCE [LARGE SCALE GENOMIC DNA]</scope>
</reference>
<dbReference type="GO" id="GO:0003677">
    <property type="term" value="F:DNA binding"/>
    <property type="evidence" value="ECO:0007669"/>
    <property type="project" value="UniProtKB-UniRule"/>
</dbReference>
<keyword evidence="10 19" id="KW-0347">Helicase</keyword>
<keyword evidence="9 19" id="KW-0378">Hydrolase</keyword>
<dbReference type="PANTHER" id="PTHR10887:SF433">
    <property type="entry name" value="DNA REPLICATION ATP-DEPENDENT HELICASE_NUCLEASE DNA2"/>
    <property type="match status" value="1"/>
</dbReference>
<evidence type="ECO:0000259" key="20">
    <source>
        <dbReference type="Pfam" id="PF08696"/>
    </source>
</evidence>
<comment type="catalytic activity">
    <reaction evidence="18 19">
        <text>ATP + H2O = ADP + phosphate + H(+)</text>
        <dbReference type="Rhea" id="RHEA:13065"/>
        <dbReference type="ChEBI" id="CHEBI:15377"/>
        <dbReference type="ChEBI" id="CHEBI:15378"/>
        <dbReference type="ChEBI" id="CHEBI:30616"/>
        <dbReference type="ChEBI" id="CHEBI:43474"/>
        <dbReference type="ChEBI" id="CHEBI:456216"/>
        <dbReference type="EC" id="3.6.4.12"/>
    </reaction>
</comment>
<keyword evidence="3 19" id="KW-0004">4Fe-4S</keyword>
<evidence type="ECO:0000256" key="9">
    <source>
        <dbReference type="ARBA" id="ARBA00022801"/>
    </source>
</evidence>
<comment type="subcellular location">
    <subcellularLocation>
        <location evidence="19">Nucleus</location>
    </subcellularLocation>
    <subcellularLocation>
        <location evidence="19">Chromosome</location>
    </subcellularLocation>
</comment>
<keyword evidence="14 19" id="KW-0238">DNA-binding</keyword>
<sequence>MATKRVLTPTKSDNASADMIVSNCLKKFKQQLDFPTDEQENIDWGDDADFDLAVAAAVESISDHRLDLTHWQRCEVVQVEPVSRKQELKVQVKRISGGDPETAVCRLDPPWNHMSLEVGDTVSLMGKWQPSAGCYVVDKEQGYCVSHPDFLISGTTVTGSLFCRRKSVLQERFRGLDPGNSVMLIGTLVHELLQKVLRQKLSAKQHIQSALQEMLTSSSLAQLLYASNLSQPEIEIQLQNFIDPIVSFVAQYVKGETPAVLEPETYRGRIHEIRDIEENLWVPQLGLKGKVDVSVRVRNQRKEEIIPLELKTGRASFSMEHKGQLLLYQLMHSAQGRDTQSGLLLYLREGILREVPSGRNEQRDLVLLRNDLAHWLTRKIAIPAGKEDPLEQMQLPEPIYHHSACGNCAYNTICSSFAKHDCSLELSDSHPLKKLMPQLLGHLKEPDHAYVQHWCGLLALEEQHNRQSSQLRSFWTEDPVKRQKQGTAIGKLRLVKGQKVIFDEGRYRQSLELSEEADGSLDLSLSGFDVGEYVVISSSSRLAIASGFIVSLEARCLDLRLERDLSQHYAQETFVMDKHESQSFATFNFTNLGLLLSDGERFQELRDIIVAKKPPEQHKVVPKIILTKGASMLVQLNKVQKMAALRALTTSSHLLIKGLPGTGKTQTLVSLVRLLHLLGKTVLITAQTHSAVDNLLLRLLPFDLPMMRLGSRSRILPQLEEISEERLTKDCKTVEELEKALAQPAIVGVTCLGAGHPIFQRRQFDYCIVDEATQVLQPTVLRPLFYCSKFVLVGDPEQLPPIIRSKEARQRGADETLFQRLDSEQATAVLSMQYRMNKTITRLANELTYGGDLKCASEEVSAARFQVDVSSQAPRWVHRALQTHIEQAVTLINTGDCLERCQELVQASQQLVATCSSIEQSFGEDKEESRKQTKRRVSKYTNYCEAGIVMQLLRQLLKSGFEASRIGVIAPYRAQVELLKKLAAKLDSALECNTVDQFQGRDKNIIIYSCSKTGGECYDMERSREAEILEDQRRLTVAITRAKNKLILLGDIQCLEQYGPFRRLFKHIPERCRLKLEDGRMEFDWQQIQEDLASLMEA</sequence>
<organism evidence="25">
    <name type="scientific">Drosophila rhopaloa</name>
    <name type="common">Fruit fly</name>
    <dbReference type="NCBI Taxonomy" id="1041015"/>
    <lineage>
        <taxon>Eukaryota</taxon>
        <taxon>Metazoa</taxon>
        <taxon>Ecdysozoa</taxon>
        <taxon>Arthropoda</taxon>
        <taxon>Hexapoda</taxon>
        <taxon>Insecta</taxon>
        <taxon>Pterygota</taxon>
        <taxon>Neoptera</taxon>
        <taxon>Endopterygota</taxon>
        <taxon>Diptera</taxon>
        <taxon>Brachycera</taxon>
        <taxon>Muscomorpha</taxon>
        <taxon>Ephydroidea</taxon>
        <taxon>Drosophilidae</taxon>
        <taxon>Drosophila</taxon>
        <taxon>Sophophora</taxon>
    </lineage>
</organism>
<dbReference type="EnsemblMetazoa" id="XM_017133076.1">
    <property type="protein sequence ID" value="XP_016988565.1"/>
    <property type="gene ID" value="LOC108051109"/>
</dbReference>
<gene>
    <name evidence="25" type="primary">LOC108051109</name>
    <name evidence="23" type="synonym">108051109</name>
</gene>
<dbReference type="InterPro" id="IPR011604">
    <property type="entry name" value="PDDEXK-like_dom_sf"/>
</dbReference>
<dbReference type="PANTHER" id="PTHR10887">
    <property type="entry name" value="DNA2/NAM7 HELICASE FAMILY"/>
    <property type="match status" value="1"/>
</dbReference>
<dbReference type="Pfam" id="PF13086">
    <property type="entry name" value="AAA_11"/>
    <property type="match status" value="2"/>
</dbReference>
<dbReference type="EC" id="3.6.4.12" evidence="19"/>
<proteinExistence type="inferred from homology"/>
<dbReference type="GO" id="GO:0005694">
    <property type="term" value="C:chromosome"/>
    <property type="evidence" value="ECO:0007669"/>
    <property type="project" value="UniProtKB-SubCell"/>
</dbReference>
<keyword evidence="16 19" id="KW-0539">Nucleus</keyword>
<dbReference type="InterPro" id="IPR014808">
    <property type="entry name" value="DNA_replication_fac_Dna2_N"/>
</dbReference>
<comment type="cofactor">
    <cofactor evidence="1">
        <name>[4Fe-4S] cluster</name>
        <dbReference type="ChEBI" id="CHEBI:49883"/>
    </cofactor>
</comment>
<dbReference type="OrthoDB" id="306218at2759"/>
<evidence type="ECO:0000313" key="23">
    <source>
        <dbReference type="EnsemblMetazoa" id="XP_016988565.1"/>
    </source>
</evidence>
<keyword evidence="8 19" id="KW-0227">DNA damage</keyword>
<dbReference type="GO" id="GO:0046872">
    <property type="term" value="F:metal ion binding"/>
    <property type="evidence" value="ECO:0007669"/>
    <property type="project" value="UniProtKB-UniRule"/>
</dbReference>
<evidence type="ECO:0000256" key="16">
    <source>
        <dbReference type="ARBA" id="ARBA00023242"/>
    </source>
</evidence>
<dbReference type="GO" id="GO:0006281">
    <property type="term" value="P:DNA repair"/>
    <property type="evidence" value="ECO:0007669"/>
    <property type="project" value="UniProtKB-KW"/>
</dbReference>
<evidence type="ECO:0000256" key="11">
    <source>
        <dbReference type="ARBA" id="ARBA00022840"/>
    </source>
</evidence>
<accession>A0A6P4FDS5</accession>
<dbReference type="GO" id="GO:0005524">
    <property type="term" value="F:ATP binding"/>
    <property type="evidence" value="ECO:0007669"/>
    <property type="project" value="UniProtKB-UniRule"/>
</dbReference>
<evidence type="ECO:0000256" key="10">
    <source>
        <dbReference type="ARBA" id="ARBA00022806"/>
    </source>
</evidence>
<keyword evidence="4 19" id="KW-0235">DNA replication</keyword>
<dbReference type="GO" id="GO:0051539">
    <property type="term" value="F:4 iron, 4 sulfur cluster binding"/>
    <property type="evidence" value="ECO:0007669"/>
    <property type="project" value="UniProtKB-UniRule"/>
</dbReference>
<keyword evidence="19" id="KW-0158">Chromosome</keyword>
<evidence type="ECO:0000256" key="13">
    <source>
        <dbReference type="ARBA" id="ARBA00023014"/>
    </source>
</evidence>
<comment type="similarity">
    <text evidence="2 19">Belongs to the DNA2/NAM7 helicase family.</text>
</comment>
<evidence type="ECO:0000256" key="2">
    <source>
        <dbReference type="ARBA" id="ARBA00007913"/>
    </source>
</evidence>
<evidence type="ECO:0000256" key="19">
    <source>
        <dbReference type="RuleBase" id="RU367041"/>
    </source>
</evidence>
<keyword evidence="13 19" id="KW-0411">Iron-sulfur</keyword>
<evidence type="ECO:0000256" key="17">
    <source>
        <dbReference type="ARBA" id="ARBA00023268"/>
    </source>
</evidence>
<keyword evidence="15 19" id="KW-0234">DNA repair</keyword>
<dbReference type="Pfam" id="PF08696">
    <property type="entry name" value="Dna2"/>
    <property type="match status" value="1"/>
</dbReference>
<dbReference type="CDD" id="cd18041">
    <property type="entry name" value="DEXXQc_DNA2"/>
    <property type="match status" value="1"/>
</dbReference>
<evidence type="ECO:0000256" key="14">
    <source>
        <dbReference type="ARBA" id="ARBA00023125"/>
    </source>
</evidence>
<feature type="domain" description="DNA2/NAM7 helicase helicase" evidence="21">
    <location>
        <begin position="635"/>
        <end position="731"/>
    </location>
</feature>
<dbReference type="SUPFAM" id="SSF52540">
    <property type="entry name" value="P-loop containing nucleoside triphosphate hydrolases"/>
    <property type="match status" value="1"/>
</dbReference>
<keyword evidence="24" id="KW-1185">Reference proteome</keyword>
<name>A0A6P4FDS5_DRORH</name>
<dbReference type="EC" id="3.1.-.-" evidence="19"/>
<keyword evidence="6 19" id="KW-0479">Metal-binding</keyword>
<evidence type="ECO:0000256" key="18">
    <source>
        <dbReference type="ARBA" id="ARBA00047995"/>
    </source>
</evidence>
<dbReference type="InterPro" id="IPR041677">
    <property type="entry name" value="DNA2/NAM7_AAA_11"/>
</dbReference>
<evidence type="ECO:0000256" key="12">
    <source>
        <dbReference type="ARBA" id="ARBA00023004"/>
    </source>
</evidence>
<dbReference type="InterPro" id="IPR047187">
    <property type="entry name" value="SF1_C_Upf1"/>
</dbReference>
<dbReference type="Proteomes" id="UP001652680">
    <property type="component" value="Unassembled WGS sequence"/>
</dbReference>
<dbReference type="GO" id="GO:0005737">
    <property type="term" value="C:cytoplasm"/>
    <property type="evidence" value="ECO:0007669"/>
    <property type="project" value="TreeGrafter"/>
</dbReference>
<reference evidence="25" key="2">
    <citation type="submission" date="2025-04" db="UniProtKB">
        <authorList>
            <consortium name="RefSeq"/>
        </authorList>
    </citation>
    <scope>IDENTIFICATION</scope>
</reference>
<evidence type="ECO:0000256" key="5">
    <source>
        <dbReference type="ARBA" id="ARBA00022722"/>
    </source>
</evidence>
<evidence type="ECO:0000256" key="1">
    <source>
        <dbReference type="ARBA" id="ARBA00001966"/>
    </source>
</evidence>